<dbReference type="InterPro" id="IPR006041">
    <property type="entry name" value="Pollen_Ole_e1_allergen"/>
</dbReference>
<evidence type="ECO:0000256" key="4">
    <source>
        <dbReference type="SAM" id="Phobius"/>
    </source>
</evidence>
<feature type="region of interest" description="Disordered" evidence="3">
    <location>
        <begin position="1"/>
        <end position="54"/>
    </location>
</feature>
<dbReference type="HOGENOM" id="CLU_094008_2_0_1"/>
<evidence type="ECO:0000256" key="2">
    <source>
        <dbReference type="ARBA" id="ARBA00023157"/>
    </source>
</evidence>
<reference evidence="5" key="2">
    <citation type="submission" date="2018-05" db="EMBL/GenBank/DDBJ databases">
        <title>OpunRS2 (Oryza punctata Reference Sequence Version 2).</title>
        <authorList>
            <person name="Zhang J."/>
            <person name="Kudrna D."/>
            <person name="Lee S."/>
            <person name="Talag J."/>
            <person name="Welchert J."/>
            <person name="Wing R.A."/>
        </authorList>
    </citation>
    <scope>NUCLEOTIDE SEQUENCE [LARGE SCALE GENOMIC DNA]</scope>
</reference>
<keyword evidence="2" id="KW-1015">Disulfide bond</keyword>
<sequence length="235" mass="25108">MPSPTHPAVLAPPNRSHAAHKSINPTSHDATPHDHYSSPLPHSPVSPLRPLHSRARSSSSAAMASLRALSLLLLGTALCAFASFPSAASASRDLRRRRAGFVVRGRVWCDTCLAGFETPASTYIAGAKVKVECRSKTTGAKTCSFEGQTDHTGTYNIPVNDEHEHELCESVLVSSPDAKCGKIVAGRERAPVFLTNNNGVTSNVRLANALGFQKDAPLAACAQILKMYEEVDDRV</sequence>
<protein>
    <submittedName>
        <fullName evidence="5">Uncharacterized protein</fullName>
    </submittedName>
</protein>
<dbReference type="Gramene" id="OPUNC10G06850.1">
    <property type="protein sequence ID" value="OPUNC10G06850.1"/>
    <property type="gene ID" value="OPUNC10G06850"/>
</dbReference>
<name>A0A0E0M714_ORYPU</name>
<keyword evidence="4" id="KW-0472">Membrane</keyword>
<proteinExistence type="inferred from homology"/>
<evidence type="ECO:0000256" key="3">
    <source>
        <dbReference type="SAM" id="MobiDB-lite"/>
    </source>
</evidence>
<dbReference type="Pfam" id="PF01190">
    <property type="entry name" value="Pollen_Ole_e_1"/>
    <property type="match status" value="1"/>
</dbReference>
<evidence type="ECO:0000313" key="5">
    <source>
        <dbReference type="EnsemblPlants" id="OPUNC10G06850.1"/>
    </source>
</evidence>
<organism evidence="5">
    <name type="scientific">Oryza punctata</name>
    <name type="common">Red rice</name>
    <dbReference type="NCBI Taxonomy" id="4537"/>
    <lineage>
        <taxon>Eukaryota</taxon>
        <taxon>Viridiplantae</taxon>
        <taxon>Streptophyta</taxon>
        <taxon>Embryophyta</taxon>
        <taxon>Tracheophyta</taxon>
        <taxon>Spermatophyta</taxon>
        <taxon>Magnoliopsida</taxon>
        <taxon>Liliopsida</taxon>
        <taxon>Poales</taxon>
        <taxon>Poaceae</taxon>
        <taxon>BOP clade</taxon>
        <taxon>Oryzoideae</taxon>
        <taxon>Oryzeae</taxon>
        <taxon>Oryzinae</taxon>
        <taxon>Oryza</taxon>
    </lineage>
</organism>
<keyword evidence="4" id="KW-0812">Transmembrane</keyword>
<evidence type="ECO:0000313" key="6">
    <source>
        <dbReference type="Proteomes" id="UP000026962"/>
    </source>
</evidence>
<accession>A0A0E0M714</accession>
<dbReference type="STRING" id="4537.A0A0E0M714"/>
<keyword evidence="6" id="KW-1185">Reference proteome</keyword>
<dbReference type="AlphaFoldDB" id="A0A0E0M714"/>
<comment type="similarity">
    <text evidence="1">Belongs to the Ole e I family.</text>
</comment>
<dbReference type="eggNOG" id="ENOG502RZGK">
    <property type="taxonomic scope" value="Eukaryota"/>
</dbReference>
<keyword evidence="4" id="KW-1133">Transmembrane helix</keyword>
<dbReference type="EnsemblPlants" id="OPUNC10G06850.1">
    <property type="protein sequence ID" value="OPUNC10G06850.1"/>
    <property type="gene ID" value="OPUNC10G06850"/>
</dbReference>
<reference evidence="5" key="1">
    <citation type="submission" date="2015-04" db="UniProtKB">
        <authorList>
            <consortium name="EnsemblPlants"/>
        </authorList>
    </citation>
    <scope>IDENTIFICATION</scope>
</reference>
<evidence type="ECO:0000256" key="1">
    <source>
        <dbReference type="ARBA" id="ARBA00010049"/>
    </source>
</evidence>
<dbReference type="Proteomes" id="UP000026962">
    <property type="component" value="Chromosome 10"/>
</dbReference>
<dbReference type="PANTHER" id="PTHR31614:SF5">
    <property type="entry name" value="ALLERGEN-LIKE PROTEIN BRSN20"/>
    <property type="match status" value="1"/>
</dbReference>
<feature type="transmembrane region" description="Helical" evidence="4">
    <location>
        <begin position="68"/>
        <end position="88"/>
    </location>
</feature>
<dbReference type="PANTHER" id="PTHR31614">
    <property type="entry name" value="PROTEIN DOWNSTREAM OF FLC-RELATED"/>
    <property type="match status" value="1"/>
</dbReference>
<feature type="compositionally biased region" description="Low complexity" evidence="3">
    <location>
        <begin position="37"/>
        <end position="54"/>
    </location>
</feature>